<evidence type="ECO:0000313" key="1">
    <source>
        <dbReference type="EMBL" id="WLD57447.1"/>
    </source>
</evidence>
<dbReference type="AlphaFoldDB" id="A0AB38YE44"/>
<sequence>MMSSPSRQDIRGASRLTMLLLLVVLGFFIMTLARVVPVYVDHYYAKRIIDQVLMETSGDFERAAFLDAYRRRAQVNNVQVAQSEFRFRTGNPTVIELEYERRVPLMFNMDVIMSFSEEYTY</sequence>
<dbReference type="RefSeq" id="WP_304994734.1">
    <property type="nucleotide sequence ID" value="NZ_CP101717.1"/>
</dbReference>
<organism evidence="1">
    <name type="scientific">Salinispirillum sp. LH 10-3-1</name>
    <dbReference type="NCBI Taxonomy" id="2952525"/>
    <lineage>
        <taxon>Bacteria</taxon>
        <taxon>Pseudomonadati</taxon>
        <taxon>Pseudomonadota</taxon>
        <taxon>Gammaproteobacteria</taxon>
        <taxon>Oceanospirillales</taxon>
        <taxon>Saccharospirillaceae</taxon>
        <taxon>Salinispirillum</taxon>
    </lineage>
</organism>
<accession>A0AB38YE44</accession>
<proteinExistence type="predicted"/>
<dbReference type="InterPro" id="IPR032314">
    <property type="entry name" value="DUF4845"/>
</dbReference>
<dbReference type="Pfam" id="PF16137">
    <property type="entry name" value="DUF4845"/>
    <property type="match status" value="1"/>
</dbReference>
<reference evidence="1" key="1">
    <citation type="submission" date="2022-07" db="EMBL/GenBank/DDBJ databases">
        <title>Complete genome sequence of Salinispirillum sp. LH10-3-1 capable of multiple carbohydrate inversion isolated from a soda lake.</title>
        <authorList>
            <person name="Liu J."/>
            <person name="Zhai Y."/>
            <person name="Zhang H."/>
            <person name="Yang H."/>
            <person name="Qu J."/>
            <person name="Li J."/>
        </authorList>
    </citation>
    <scope>NUCLEOTIDE SEQUENCE</scope>
    <source>
        <strain evidence="1">LH 10-3-1</strain>
    </source>
</reference>
<dbReference type="EMBL" id="CP101717">
    <property type="protein sequence ID" value="WLD57447.1"/>
    <property type="molecule type" value="Genomic_DNA"/>
</dbReference>
<gene>
    <name evidence="1" type="ORF">NFC81_12095</name>
</gene>
<name>A0AB38YE44_9GAMM</name>
<protein>
    <submittedName>
        <fullName evidence="1">DUF4845 domain-containing protein</fullName>
    </submittedName>
</protein>